<accession>A0ABM0GWC3</accession>
<organism evidence="5 6">
    <name type="scientific">Saccoglossus kowalevskii</name>
    <name type="common">Acorn worm</name>
    <dbReference type="NCBI Taxonomy" id="10224"/>
    <lineage>
        <taxon>Eukaryota</taxon>
        <taxon>Metazoa</taxon>
        <taxon>Hemichordata</taxon>
        <taxon>Enteropneusta</taxon>
        <taxon>Harrimaniidae</taxon>
        <taxon>Saccoglossus</taxon>
    </lineage>
</organism>
<proteinExistence type="predicted"/>
<keyword evidence="5" id="KW-1185">Reference proteome</keyword>
<keyword evidence="4" id="KW-0472">Membrane</keyword>
<dbReference type="RefSeq" id="XP_002738781.1">
    <property type="nucleotide sequence ID" value="XM_002738735.2"/>
</dbReference>
<feature type="compositionally biased region" description="Basic and acidic residues" evidence="3">
    <location>
        <begin position="152"/>
        <end position="178"/>
    </location>
</feature>
<reference evidence="6" key="1">
    <citation type="submission" date="2025-08" db="UniProtKB">
        <authorList>
            <consortium name="RefSeq"/>
        </authorList>
    </citation>
    <scope>IDENTIFICATION</scope>
    <source>
        <tissue evidence="6">Testes</tissue>
    </source>
</reference>
<dbReference type="InterPro" id="IPR001611">
    <property type="entry name" value="Leu-rich_rpt"/>
</dbReference>
<sequence length="292" mass="33067">MPSKEQSLKERLDGNELDLSMSGLLKVPVKELAALPKATRLDLSCNQLTYLPDAFGTLTHLVKIDLSKNAVSDLPPSIGGLVKLQYLDLLGNQLQSLPVSFANLRSLKWLDLKSNPLSIELQKVAGDCLDDRQCKECAKQVTSYMRAVQSELERQKQKRLNEEKAREAAKAAEQDRQREMKKKQKQAEKERKRREYEAKQAAKRQEQLLLAEQERIVKEEIKKQNSSQPVKSKPDSSVTPLSVMFLFTIVVAIGSIIFGVCFYCQNHGNNPACQDIFHRIQQVTGTIRSLFQ</sequence>
<dbReference type="SUPFAM" id="SSF52058">
    <property type="entry name" value="L domain-like"/>
    <property type="match status" value="1"/>
</dbReference>
<keyword evidence="1" id="KW-0433">Leucine-rich repeat</keyword>
<gene>
    <name evidence="6" type="primary">LOC100375337</name>
</gene>
<feature type="transmembrane region" description="Helical" evidence="4">
    <location>
        <begin position="241"/>
        <end position="264"/>
    </location>
</feature>
<dbReference type="PANTHER" id="PTHR48051:SF1">
    <property type="entry name" value="RAS SUPPRESSOR PROTEIN 1"/>
    <property type="match status" value="1"/>
</dbReference>
<keyword evidence="4" id="KW-0812">Transmembrane</keyword>
<dbReference type="GeneID" id="100375337"/>
<evidence type="ECO:0000256" key="2">
    <source>
        <dbReference type="ARBA" id="ARBA00022737"/>
    </source>
</evidence>
<dbReference type="PROSITE" id="PS51450">
    <property type="entry name" value="LRR"/>
    <property type="match status" value="1"/>
</dbReference>
<evidence type="ECO:0000256" key="1">
    <source>
        <dbReference type="ARBA" id="ARBA00022614"/>
    </source>
</evidence>
<evidence type="ECO:0000256" key="3">
    <source>
        <dbReference type="SAM" id="MobiDB-lite"/>
    </source>
</evidence>
<dbReference type="PANTHER" id="PTHR48051">
    <property type="match status" value="1"/>
</dbReference>
<keyword evidence="4" id="KW-1133">Transmembrane helix</keyword>
<dbReference type="Proteomes" id="UP000694865">
    <property type="component" value="Unplaced"/>
</dbReference>
<dbReference type="InterPro" id="IPR003591">
    <property type="entry name" value="Leu-rich_rpt_typical-subtyp"/>
</dbReference>
<dbReference type="Pfam" id="PF00560">
    <property type="entry name" value="LRR_1"/>
    <property type="match status" value="1"/>
</dbReference>
<evidence type="ECO:0000256" key="4">
    <source>
        <dbReference type="SAM" id="Phobius"/>
    </source>
</evidence>
<name>A0ABM0GWC3_SACKO</name>
<feature type="compositionally biased region" description="Basic and acidic residues" evidence="3">
    <location>
        <begin position="185"/>
        <end position="198"/>
    </location>
</feature>
<dbReference type="Gene3D" id="3.80.10.10">
    <property type="entry name" value="Ribonuclease Inhibitor"/>
    <property type="match status" value="1"/>
</dbReference>
<protein>
    <submittedName>
        <fullName evidence="6">Leucine-rich repeat-containing protein 59-like</fullName>
    </submittedName>
</protein>
<feature type="region of interest" description="Disordered" evidence="3">
    <location>
        <begin position="152"/>
        <end position="198"/>
    </location>
</feature>
<keyword evidence="2" id="KW-0677">Repeat</keyword>
<dbReference type="SMART" id="SM00369">
    <property type="entry name" value="LRR_TYP"/>
    <property type="match status" value="4"/>
</dbReference>
<evidence type="ECO:0000313" key="6">
    <source>
        <dbReference type="RefSeq" id="XP_002738781.1"/>
    </source>
</evidence>
<dbReference type="Pfam" id="PF13855">
    <property type="entry name" value="LRR_8"/>
    <property type="match status" value="1"/>
</dbReference>
<dbReference type="InterPro" id="IPR032675">
    <property type="entry name" value="LRR_dom_sf"/>
</dbReference>
<evidence type="ECO:0000313" key="5">
    <source>
        <dbReference type="Proteomes" id="UP000694865"/>
    </source>
</evidence>
<dbReference type="InterPro" id="IPR050216">
    <property type="entry name" value="LRR_domain-containing"/>
</dbReference>